<keyword evidence="3" id="KW-1185">Reference proteome</keyword>
<organism evidence="2 3">
    <name type="scientific">Streptomyces similanensis</name>
    <dbReference type="NCBI Taxonomy" id="1274988"/>
    <lineage>
        <taxon>Bacteria</taxon>
        <taxon>Bacillati</taxon>
        <taxon>Actinomycetota</taxon>
        <taxon>Actinomycetes</taxon>
        <taxon>Kitasatosporales</taxon>
        <taxon>Streptomycetaceae</taxon>
        <taxon>Streptomyces</taxon>
    </lineage>
</organism>
<comment type="caution">
    <text evidence="2">The sequence shown here is derived from an EMBL/GenBank/DDBJ whole genome shotgun (WGS) entry which is preliminary data.</text>
</comment>
<feature type="region of interest" description="Disordered" evidence="1">
    <location>
        <begin position="1"/>
        <end position="33"/>
    </location>
</feature>
<evidence type="ECO:0000256" key="1">
    <source>
        <dbReference type="SAM" id="MobiDB-lite"/>
    </source>
</evidence>
<dbReference type="Proteomes" id="UP001500124">
    <property type="component" value="Unassembled WGS sequence"/>
</dbReference>
<sequence>MHAYDAPRRQPYSPSRSAARPVQDPHGGPSATPIFDALYAEYVKSYRTLPGDRSGEEDLGFVAFGNLSHGAGSHAYVAYGGRTYGARHGGGPQQAQWQRVGTLGRPEPGPHHVPAALPPARRGD</sequence>
<protein>
    <submittedName>
        <fullName evidence="2">Uncharacterized protein</fullName>
    </submittedName>
</protein>
<feature type="region of interest" description="Disordered" evidence="1">
    <location>
        <begin position="101"/>
        <end position="124"/>
    </location>
</feature>
<evidence type="ECO:0000313" key="2">
    <source>
        <dbReference type="EMBL" id="GAA5076617.1"/>
    </source>
</evidence>
<dbReference type="RefSeq" id="WP_176148409.1">
    <property type="nucleotide sequence ID" value="NZ_BAABKC010000117.1"/>
</dbReference>
<accession>A0ABP9LI01</accession>
<evidence type="ECO:0000313" key="3">
    <source>
        <dbReference type="Proteomes" id="UP001500124"/>
    </source>
</evidence>
<dbReference type="EMBL" id="BAABKC010000117">
    <property type="protein sequence ID" value="GAA5076617.1"/>
    <property type="molecule type" value="Genomic_DNA"/>
</dbReference>
<reference evidence="3" key="1">
    <citation type="journal article" date="2019" name="Int. J. Syst. Evol. Microbiol.">
        <title>The Global Catalogue of Microorganisms (GCM) 10K type strain sequencing project: providing services to taxonomists for standard genome sequencing and annotation.</title>
        <authorList>
            <consortium name="The Broad Institute Genomics Platform"/>
            <consortium name="The Broad Institute Genome Sequencing Center for Infectious Disease"/>
            <person name="Wu L."/>
            <person name="Ma J."/>
        </authorList>
    </citation>
    <scope>NUCLEOTIDE SEQUENCE [LARGE SCALE GENOMIC DNA]</scope>
    <source>
        <strain evidence="3">JCM 18410</strain>
    </source>
</reference>
<proteinExistence type="predicted"/>
<gene>
    <name evidence="2" type="ORF">GCM10023336_66910</name>
</gene>
<name>A0ABP9LI01_9ACTN</name>